<organism evidence="9 10">
    <name type="scientific">Carboxylicivirga linearis</name>
    <dbReference type="NCBI Taxonomy" id="1628157"/>
    <lineage>
        <taxon>Bacteria</taxon>
        <taxon>Pseudomonadati</taxon>
        <taxon>Bacteroidota</taxon>
        <taxon>Bacteroidia</taxon>
        <taxon>Marinilabiliales</taxon>
        <taxon>Marinilabiliaceae</taxon>
        <taxon>Carboxylicivirga</taxon>
    </lineage>
</organism>
<dbReference type="Gene3D" id="3.40.50.620">
    <property type="entry name" value="HUPs"/>
    <property type="match status" value="1"/>
</dbReference>
<comment type="catalytic activity">
    <reaction evidence="7">
        <text>D-glycero-beta-D-manno-heptose 1-phosphate + ATP + H(+) = ADP-D-glycero-beta-D-manno-heptose + diphosphate</text>
        <dbReference type="Rhea" id="RHEA:27465"/>
        <dbReference type="ChEBI" id="CHEBI:15378"/>
        <dbReference type="ChEBI" id="CHEBI:30616"/>
        <dbReference type="ChEBI" id="CHEBI:33019"/>
        <dbReference type="ChEBI" id="CHEBI:59967"/>
        <dbReference type="ChEBI" id="CHEBI:61593"/>
        <dbReference type="EC" id="2.7.7.70"/>
    </reaction>
</comment>
<dbReference type="NCBIfam" id="TIGR00125">
    <property type="entry name" value="cyt_tran_rel"/>
    <property type="match status" value="1"/>
</dbReference>
<dbReference type="RefSeq" id="WP_212215455.1">
    <property type="nucleotide sequence ID" value="NZ_JAGUCO010000004.1"/>
</dbReference>
<evidence type="ECO:0000256" key="5">
    <source>
        <dbReference type="ARBA" id="ARBA00022840"/>
    </source>
</evidence>
<dbReference type="PANTHER" id="PTHR43793">
    <property type="entry name" value="FAD SYNTHASE"/>
    <property type="match status" value="1"/>
</dbReference>
<name>A0ABS5JTK2_9BACT</name>
<dbReference type="InterPro" id="IPR014729">
    <property type="entry name" value="Rossmann-like_a/b/a_fold"/>
</dbReference>
<evidence type="ECO:0000256" key="1">
    <source>
        <dbReference type="ARBA" id="ARBA00012519"/>
    </source>
</evidence>
<keyword evidence="4" id="KW-0547">Nucleotide-binding</keyword>
<accession>A0ABS5JTK2</accession>
<evidence type="ECO:0000256" key="2">
    <source>
        <dbReference type="ARBA" id="ARBA00022679"/>
    </source>
</evidence>
<dbReference type="EC" id="2.7.7.70" evidence="1"/>
<dbReference type="PANTHER" id="PTHR43793:SF2">
    <property type="entry name" value="BIFUNCTIONAL PROTEIN HLDE"/>
    <property type="match status" value="1"/>
</dbReference>
<dbReference type="GO" id="GO:0016779">
    <property type="term" value="F:nucleotidyltransferase activity"/>
    <property type="evidence" value="ECO:0007669"/>
    <property type="project" value="UniProtKB-KW"/>
</dbReference>
<reference evidence="9 10" key="1">
    <citation type="journal article" date="2015" name="Int. J. Syst. Evol. Microbiol.">
        <title>Carboxylicivirga linearis sp. nov., isolated from a sea cucumber culture pond.</title>
        <authorList>
            <person name="Wang F.Q."/>
            <person name="Zhou Y.X."/>
            <person name="Lin X.Z."/>
            <person name="Chen G.J."/>
            <person name="Du Z.J."/>
        </authorList>
    </citation>
    <scope>NUCLEOTIDE SEQUENCE [LARGE SCALE GENOMIC DNA]</scope>
    <source>
        <strain evidence="9 10">FB218</strain>
    </source>
</reference>
<comment type="caution">
    <text evidence="9">The sequence shown here is derived from an EMBL/GenBank/DDBJ whole genome shotgun (WGS) entry which is preliminary data.</text>
</comment>
<evidence type="ECO:0000256" key="4">
    <source>
        <dbReference type="ARBA" id="ARBA00022741"/>
    </source>
</evidence>
<dbReference type="InterPro" id="IPR050385">
    <property type="entry name" value="Archaeal_FAD_synthase"/>
</dbReference>
<dbReference type="InterPro" id="IPR004821">
    <property type="entry name" value="Cyt_trans-like"/>
</dbReference>
<dbReference type="NCBIfam" id="TIGR02199">
    <property type="entry name" value="rfaE_dom_II"/>
    <property type="match status" value="1"/>
</dbReference>
<proteinExistence type="predicted"/>
<feature type="domain" description="Cytidyltransferase-like" evidence="8">
    <location>
        <begin position="33"/>
        <end position="131"/>
    </location>
</feature>
<keyword evidence="2" id="KW-0808">Transferase</keyword>
<evidence type="ECO:0000256" key="6">
    <source>
        <dbReference type="ARBA" id="ARBA00023277"/>
    </source>
</evidence>
<gene>
    <name evidence="9" type="primary">rfaE2</name>
    <name evidence="9" type="ORF">KEM10_07935</name>
</gene>
<evidence type="ECO:0000256" key="7">
    <source>
        <dbReference type="ARBA" id="ARBA00047428"/>
    </source>
</evidence>
<dbReference type="Proteomes" id="UP000708576">
    <property type="component" value="Unassembled WGS sequence"/>
</dbReference>
<keyword evidence="6" id="KW-0119">Carbohydrate metabolism</keyword>
<dbReference type="Pfam" id="PF01467">
    <property type="entry name" value="CTP_transf_like"/>
    <property type="match status" value="1"/>
</dbReference>
<dbReference type="InterPro" id="IPR011914">
    <property type="entry name" value="RfaE_dom_II"/>
</dbReference>
<protein>
    <recommendedName>
        <fullName evidence="1">D-glycero-beta-D-manno-heptose 1-phosphate adenylyltransferase</fullName>
        <ecNumber evidence="1">2.7.7.70</ecNumber>
    </recommendedName>
</protein>
<sequence>MSELQRIEDKIKKQDEAKSIVQKWIHKGEKVAFTNGCFDIVHRGHVEYLSKAKDLGTKLVLGLNTDASVRRLKGESRPVVDEYSRAILLAALQFIDLVVFFDEDTPYELIKALQPDILVKGSDYKAEDIVGYDVVTAKGGKVETIDFVEGFSTTTIVEKIKTSM</sequence>
<keyword evidence="10" id="KW-1185">Reference proteome</keyword>
<dbReference type="SUPFAM" id="SSF52374">
    <property type="entry name" value="Nucleotidylyl transferase"/>
    <property type="match status" value="1"/>
</dbReference>
<evidence type="ECO:0000313" key="9">
    <source>
        <dbReference type="EMBL" id="MBS2098209.1"/>
    </source>
</evidence>
<dbReference type="EMBL" id="JAGUCO010000004">
    <property type="protein sequence ID" value="MBS2098209.1"/>
    <property type="molecule type" value="Genomic_DNA"/>
</dbReference>
<evidence type="ECO:0000313" key="10">
    <source>
        <dbReference type="Proteomes" id="UP000708576"/>
    </source>
</evidence>
<keyword evidence="3 9" id="KW-0548">Nucleotidyltransferase</keyword>
<keyword evidence="5" id="KW-0067">ATP-binding</keyword>
<evidence type="ECO:0000256" key="3">
    <source>
        <dbReference type="ARBA" id="ARBA00022695"/>
    </source>
</evidence>
<evidence type="ECO:0000259" key="8">
    <source>
        <dbReference type="Pfam" id="PF01467"/>
    </source>
</evidence>